<feature type="compositionally biased region" description="Polar residues" evidence="10">
    <location>
        <begin position="622"/>
        <end position="637"/>
    </location>
</feature>
<dbReference type="CTD" id="35974"/>
<dbReference type="CDD" id="cd00102">
    <property type="entry name" value="IPT"/>
    <property type="match status" value="1"/>
</dbReference>
<dbReference type="OrthoDB" id="407555at2759"/>
<comment type="similarity">
    <text evidence="2">Belongs to the CAMTA family.</text>
</comment>
<feature type="region of interest" description="Disordered" evidence="10">
    <location>
        <begin position="1192"/>
        <end position="1218"/>
    </location>
</feature>
<evidence type="ECO:0000256" key="4">
    <source>
        <dbReference type="ARBA" id="ARBA00023015"/>
    </source>
</evidence>
<name>A0A6J2YMV3_SITOR</name>
<keyword evidence="4" id="KW-0805">Transcription regulation</keyword>
<feature type="domain" description="CG-1" evidence="11">
    <location>
        <begin position="185"/>
        <end position="310"/>
    </location>
</feature>
<organism evidence="12 13">
    <name type="scientific">Sitophilus oryzae</name>
    <name type="common">Rice weevil</name>
    <name type="synonym">Curculio oryzae</name>
    <dbReference type="NCBI Taxonomy" id="7048"/>
    <lineage>
        <taxon>Eukaryota</taxon>
        <taxon>Metazoa</taxon>
        <taxon>Ecdysozoa</taxon>
        <taxon>Arthropoda</taxon>
        <taxon>Hexapoda</taxon>
        <taxon>Insecta</taxon>
        <taxon>Pterygota</taxon>
        <taxon>Neoptera</taxon>
        <taxon>Endopterygota</taxon>
        <taxon>Coleoptera</taxon>
        <taxon>Polyphaga</taxon>
        <taxon>Cucujiformia</taxon>
        <taxon>Curculionidae</taxon>
        <taxon>Dryophthorinae</taxon>
        <taxon>Sitophilus</taxon>
    </lineage>
</organism>
<dbReference type="InterPro" id="IPR036770">
    <property type="entry name" value="Ankyrin_rpt-contain_sf"/>
</dbReference>
<feature type="compositionally biased region" description="Low complexity" evidence="10">
    <location>
        <begin position="413"/>
        <end position="455"/>
    </location>
</feature>
<dbReference type="InterPro" id="IPR013783">
    <property type="entry name" value="Ig-like_fold"/>
</dbReference>
<feature type="region of interest" description="Disordered" evidence="10">
    <location>
        <begin position="795"/>
        <end position="835"/>
    </location>
</feature>
<dbReference type="GO" id="GO:0003690">
    <property type="term" value="F:double-stranded DNA binding"/>
    <property type="evidence" value="ECO:0007669"/>
    <property type="project" value="TreeGrafter"/>
</dbReference>
<dbReference type="InterPro" id="IPR002110">
    <property type="entry name" value="Ankyrin_rpt"/>
</dbReference>
<feature type="region of interest" description="Disordered" evidence="10">
    <location>
        <begin position="1553"/>
        <end position="1579"/>
    </location>
</feature>
<sequence length="1648" mass="183171">MPNNVAPKIVRTISSSELNSNNIILLRSAKTIDGGHILLRTDNLVKNNILVDDGGGESKIGHIILQPNSEFKKGMYLQGVKRLGTTAPIFLLSSGDVGSHLIIHTTPESSTNTIKSVDGTDDGQVLLKGINQGLEVVQDNDTACSSGSSSRSLSTPIGSGMAGTKHDFLNGEPIKLPENLESLPRADHFPTQRHRWNTNEEIAAILISFDRHAEWQSKEVKIRPKSGSMLLYSRKKVRYRRDGYCWKKRKDGKTTREDHMKLKVQGTECIYGCYVHSAILPTFHRRCYWLLQNPDIVLVHYLNVPYPDDNKLAVITPSLALWADKKEWTKDELVSQLKPMFFSEDEPDLNNELEISNFKLQTAETVEAIVSQLMEKQRVARQAALVKQLECGCPDSTCADGKSCSHPMRRITSAKSSSPLPSSSTNSRNSNSTSESSNQVSSTTGSGSLHLNNNNSPRVYSRDRSGQLSSQNNSNCSSSPANTPPLVLSLSQIQGSGGLLILNSNTNSTNHQNLVNPVSVANFMTCNTNRTLVKEQRASHLILKQEVMDTNVSCLHPSATKQEPKSSQQRESKMELNENLRQSMFESNIYASQSIQQQQGHQQHQQHQQTSRNNVRTIFRSQSQTEVVMSSAPSTPSKLMDTGHDDVTTEDFKHQNFCDDTVVLLGTDSSGSLVSKSDGSSIINGAFFNETLDLSQEDIQRTLSANMPMCSSDLESHHQNQGSENNNANQQIKKRNEQPTLTGDINPMDFIDNCDVVVSPTHVVDDDVFVNLDAFDMLGEFPELEGLESSHASLLDVNPSDASRNSNSGKNHTDQNMPHNHGQQQVQNGGHNLEGSAKITDYSPEWAYPEGGVKVLVTGPWHSNGPYTVLFDTFPVPTTLVQSGVLRCYCPAHEAGLATLQVACDGYVISNSVIFEYKLPPKEEQLAAPEPKIERSNDNLLKFTLLQRLEAMDDRLQIKQEPLDNEAVEDTALFTQSNFEDRLVNFCQNMTSRIWKFGEELSVAWFASHRGMTLLHLAASLGYSRLVCAMLHWRAENSSLLLETEVDALSQDEFGYTPLMWACERGHTETAVMLYKWNHTALNIKNKQNQTALECARTNSHTDLVDELEKLELRRDKANMLLHSSQSSMDNVSPTVISPASSIGSLASLSSNSKSHDGVFLRPGAVTRNEYHKSKMLNIDLDSDTNKFLTSSPSPLLSDLSSSTRGSNGQKLIKRPSIDSGIHMSCTMSSMETNSRPKSSKICSKENAKLSKFDRSMSLPLQSSLSTRENSFDSDSIDSGGRKMDFALCELGSNPRTSSPLIDVEAVSDDDDNDICAGAAVGEQDARVLTLAEQIIAAMPDRIKNESEDLLMENSPGPPDSQQSTETLYDVYMEPLLEQSSSNFETTEFSFEFSDNNYRYCDVGTPQSSLSPASSSCLQSPCSFTLDSPSPPPTTADFCEFLQASGTVFEKDFSNLTLSDREQRELYEAAKIIQKAYRSYKGRQQQEQDKERHAAVIIQNYYRRYKQYAYYKQMTHAATVIQNGFRSYCEHKRFKKSQEAAVCIQNYYRNYKEAGGRGSREGTPASSGLKRTYSQRRQHQAARKIQQFMRQSKNKLQKERAEKERLGVQSADVPPKLQSQGGSSNCTGINNIRLNSGEHAEESKSART</sequence>
<evidence type="ECO:0000313" key="13">
    <source>
        <dbReference type="RefSeq" id="XP_030764160.1"/>
    </source>
</evidence>
<dbReference type="Gene3D" id="1.20.5.190">
    <property type="match status" value="2"/>
</dbReference>
<evidence type="ECO:0000256" key="9">
    <source>
        <dbReference type="ARBA" id="ARBA00029480"/>
    </source>
</evidence>
<dbReference type="FunFam" id="1.20.5.190:FF:000065">
    <property type="entry name" value="Calmodulin-binding transcription activator (Camta), drome"/>
    <property type="match status" value="1"/>
</dbReference>
<feature type="compositionally biased region" description="Polar residues" evidence="10">
    <location>
        <begin position="719"/>
        <end position="731"/>
    </location>
</feature>
<feature type="compositionally biased region" description="Low complexity" evidence="10">
    <location>
        <begin position="819"/>
        <end position="831"/>
    </location>
</feature>
<feature type="region of interest" description="Disordered" evidence="10">
    <location>
        <begin position="140"/>
        <end position="159"/>
    </location>
</feature>
<dbReference type="Pfam" id="PF03859">
    <property type="entry name" value="CG-1"/>
    <property type="match status" value="1"/>
</dbReference>
<dbReference type="GO" id="GO:0003712">
    <property type="term" value="F:transcription coregulator activity"/>
    <property type="evidence" value="ECO:0007669"/>
    <property type="project" value="TreeGrafter"/>
</dbReference>
<dbReference type="InterPro" id="IPR014756">
    <property type="entry name" value="Ig_E-set"/>
</dbReference>
<dbReference type="FunCoup" id="A0A6J2YMV3">
    <property type="interactions" value="687"/>
</dbReference>
<feature type="compositionally biased region" description="Basic and acidic residues" evidence="10">
    <location>
        <begin position="1636"/>
        <end position="1648"/>
    </location>
</feature>
<dbReference type="RefSeq" id="XP_030764160.1">
    <property type="nucleotide sequence ID" value="XM_030908300.1"/>
</dbReference>
<evidence type="ECO:0000256" key="1">
    <source>
        <dbReference type="ARBA" id="ARBA00004123"/>
    </source>
</evidence>
<evidence type="ECO:0000256" key="5">
    <source>
        <dbReference type="ARBA" id="ARBA00023043"/>
    </source>
</evidence>
<dbReference type="PANTHER" id="PTHR23335">
    <property type="entry name" value="CALMODULIN-BINDING TRANSCRIPTION ACTIVATOR CAMTA"/>
    <property type="match status" value="1"/>
</dbReference>
<keyword evidence="6" id="KW-0010">Activator</keyword>
<evidence type="ECO:0000259" key="11">
    <source>
        <dbReference type="PROSITE" id="PS51437"/>
    </source>
</evidence>
<evidence type="ECO:0000313" key="12">
    <source>
        <dbReference type="Proteomes" id="UP000504635"/>
    </source>
</evidence>
<feature type="region of interest" description="Disordered" evidence="10">
    <location>
        <begin position="622"/>
        <end position="641"/>
    </location>
</feature>
<feature type="compositionally biased region" description="Low complexity" evidence="10">
    <location>
        <begin position="469"/>
        <end position="479"/>
    </location>
</feature>
<keyword evidence="3" id="KW-0677">Repeat</keyword>
<dbReference type="PROSITE" id="PS50096">
    <property type="entry name" value="IQ"/>
    <property type="match status" value="2"/>
</dbReference>
<feature type="compositionally biased region" description="Low complexity" evidence="10">
    <location>
        <begin position="145"/>
        <end position="159"/>
    </location>
</feature>
<dbReference type="SUPFAM" id="SSF81296">
    <property type="entry name" value="E set domains"/>
    <property type="match status" value="1"/>
</dbReference>
<dbReference type="SMART" id="SM00015">
    <property type="entry name" value="IQ"/>
    <property type="match status" value="3"/>
</dbReference>
<dbReference type="CDD" id="cd23767">
    <property type="entry name" value="IQCD"/>
    <property type="match status" value="2"/>
</dbReference>
<dbReference type="InterPro" id="IPR027417">
    <property type="entry name" value="P-loop_NTPase"/>
</dbReference>
<dbReference type="Pfam" id="PF01833">
    <property type="entry name" value="TIG"/>
    <property type="match status" value="1"/>
</dbReference>
<dbReference type="Pfam" id="PF12796">
    <property type="entry name" value="Ank_2"/>
    <property type="match status" value="1"/>
</dbReference>
<evidence type="ECO:0000256" key="7">
    <source>
        <dbReference type="ARBA" id="ARBA00023163"/>
    </source>
</evidence>
<evidence type="ECO:0000256" key="10">
    <source>
        <dbReference type="SAM" id="MobiDB-lite"/>
    </source>
</evidence>
<reference evidence="13" key="1">
    <citation type="submission" date="2025-08" db="UniProtKB">
        <authorList>
            <consortium name="RefSeq"/>
        </authorList>
    </citation>
    <scope>IDENTIFICATION</scope>
    <source>
        <tissue evidence="13">Gonads</tissue>
    </source>
</reference>
<gene>
    <name evidence="13" type="primary">LOC115888546</name>
</gene>
<dbReference type="SUPFAM" id="SSF52540">
    <property type="entry name" value="P-loop containing nucleoside triphosphate hydrolases"/>
    <property type="match status" value="1"/>
</dbReference>
<dbReference type="InterPro" id="IPR000048">
    <property type="entry name" value="IQ_motif_EF-hand-BS"/>
</dbReference>
<dbReference type="Gene3D" id="1.25.40.20">
    <property type="entry name" value="Ankyrin repeat-containing domain"/>
    <property type="match status" value="1"/>
</dbReference>
<comment type="subunit">
    <text evidence="9">May interact with calmodulin.</text>
</comment>
<keyword evidence="8" id="KW-0539">Nucleus</keyword>
<dbReference type="GO" id="GO:0048468">
    <property type="term" value="P:cell development"/>
    <property type="evidence" value="ECO:0007669"/>
    <property type="project" value="UniProtKB-ARBA"/>
</dbReference>
<evidence type="ECO:0000256" key="6">
    <source>
        <dbReference type="ARBA" id="ARBA00023159"/>
    </source>
</evidence>
<evidence type="ECO:0000256" key="3">
    <source>
        <dbReference type="ARBA" id="ARBA00022737"/>
    </source>
</evidence>
<dbReference type="GO" id="GO:0048731">
    <property type="term" value="P:system development"/>
    <property type="evidence" value="ECO:0007669"/>
    <property type="project" value="UniProtKB-ARBA"/>
</dbReference>
<feature type="compositionally biased region" description="Low complexity" evidence="10">
    <location>
        <begin position="1192"/>
        <end position="1204"/>
    </location>
</feature>
<proteinExistence type="inferred from homology"/>
<keyword evidence="12" id="KW-1185">Reference proteome</keyword>
<accession>A0A6J2YMV3</accession>
<keyword evidence="7" id="KW-0804">Transcription</keyword>
<evidence type="ECO:0000256" key="2">
    <source>
        <dbReference type="ARBA" id="ARBA00008267"/>
    </source>
</evidence>
<evidence type="ECO:0000256" key="8">
    <source>
        <dbReference type="ARBA" id="ARBA00023242"/>
    </source>
</evidence>
<feature type="region of interest" description="Disordered" evidence="10">
    <location>
        <begin position="412"/>
        <end position="483"/>
    </location>
</feature>
<dbReference type="GeneID" id="115888546"/>
<protein>
    <submittedName>
        <fullName evidence="13">Calmodulin-binding transcription activator 1</fullName>
    </submittedName>
</protein>
<dbReference type="InterPro" id="IPR002909">
    <property type="entry name" value="IPT_dom"/>
</dbReference>
<dbReference type="Gene3D" id="2.60.40.10">
    <property type="entry name" value="Immunoglobulins"/>
    <property type="match status" value="1"/>
</dbReference>
<feature type="compositionally biased region" description="Low complexity" evidence="10">
    <location>
        <begin position="596"/>
        <end position="609"/>
    </location>
</feature>
<feature type="region of interest" description="Disordered" evidence="10">
    <location>
        <begin position="1595"/>
        <end position="1648"/>
    </location>
</feature>
<feature type="region of interest" description="Disordered" evidence="10">
    <location>
        <begin position="593"/>
        <end position="613"/>
    </location>
</feature>
<feature type="region of interest" description="Disordered" evidence="10">
    <location>
        <begin position="712"/>
        <end position="732"/>
    </location>
</feature>
<keyword evidence="5" id="KW-0040">ANK repeat</keyword>
<dbReference type="InterPro" id="IPR005559">
    <property type="entry name" value="CG-1_dom"/>
</dbReference>
<dbReference type="SMART" id="SM01076">
    <property type="entry name" value="CG-1"/>
    <property type="match status" value="1"/>
</dbReference>
<feature type="compositionally biased region" description="Polar residues" evidence="10">
    <location>
        <begin position="800"/>
        <end position="818"/>
    </location>
</feature>
<dbReference type="FunFam" id="2.60.40.10:FF:000089">
    <property type="entry name" value="calmodulin-binding transcription activator 2 isoform X1"/>
    <property type="match status" value="1"/>
</dbReference>
<dbReference type="PANTHER" id="PTHR23335:SF1">
    <property type="entry name" value="CALMODULIN-BINDING TRANSCRIPTION ACTIVATOR, ISOFORM F"/>
    <property type="match status" value="1"/>
</dbReference>
<dbReference type="GO" id="GO:0006357">
    <property type="term" value="P:regulation of transcription by RNA polymerase II"/>
    <property type="evidence" value="ECO:0007669"/>
    <property type="project" value="TreeGrafter"/>
</dbReference>
<comment type="subcellular location">
    <subcellularLocation>
        <location evidence="1">Nucleus</location>
    </subcellularLocation>
</comment>
<dbReference type="KEGG" id="soy:115888546"/>
<dbReference type="PROSITE" id="PS51437">
    <property type="entry name" value="CG_1"/>
    <property type="match status" value="1"/>
</dbReference>
<feature type="compositionally biased region" description="Polar residues" evidence="10">
    <location>
        <begin position="1617"/>
        <end position="1634"/>
    </location>
</feature>
<dbReference type="GO" id="GO:0005634">
    <property type="term" value="C:nucleus"/>
    <property type="evidence" value="ECO:0007669"/>
    <property type="project" value="UniProtKB-SubCell"/>
</dbReference>
<dbReference type="SUPFAM" id="SSF48403">
    <property type="entry name" value="Ankyrin repeat"/>
    <property type="match status" value="1"/>
</dbReference>
<dbReference type="InParanoid" id="A0A6J2YMV3"/>
<feature type="compositionally biased region" description="Basic and acidic residues" evidence="10">
    <location>
        <begin position="1596"/>
        <end position="1606"/>
    </location>
</feature>
<dbReference type="Proteomes" id="UP000504635">
    <property type="component" value="Unplaced"/>
</dbReference>